<dbReference type="InterPro" id="IPR011460">
    <property type="entry name" value="Lcl_C"/>
</dbReference>
<feature type="signal peptide" evidence="1">
    <location>
        <begin position="1"/>
        <end position="23"/>
    </location>
</feature>
<evidence type="ECO:0000313" key="4">
    <source>
        <dbReference type="EMBL" id="QWF69624.1"/>
    </source>
</evidence>
<proteinExistence type="predicted"/>
<name>A0A975MLK2_9GAMM</name>
<dbReference type="Proteomes" id="UP000676649">
    <property type="component" value="Chromosome"/>
</dbReference>
<evidence type="ECO:0000259" key="3">
    <source>
        <dbReference type="Pfam" id="PF07603"/>
    </source>
</evidence>
<evidence type="ECO:0000313" key="5">
    <source>
        <dbReference type="Proteomes" id="UP000676649"/>
    </source>
</evidence>
<evidence type="ECO:0000256" key="1">
    <source>
        <dbReference type="SAM" id="SignalP"/>
    </source>
</evidence>
<dbReference type="Pfam" id="PF07603">
    <property type="entry name" value="Lcl_C"/>
    <property type="match status" value="1"/>
</dbReference>
<dbReference type="NCBIfam" id="TIGR02595">
    <property type="entry name" value="PEP_CTERM"/>
    <property type="match status" value="1"/>
</dbReference>
<evidence type="ECO:0000259" key="2">
    <source>
        <dbReference type="Pfam" id="PF07589"/>
    </source>
</evidence>
<sequence length="249" mass="26869">MQHGKILLTVTMMFGLASLNAQATLTTTVGGLGIYDSGINSTWTKDANLLGTLEGAYGSNSYNNIVTAIINANGGVIHDTPNNIDLTGTYTLTTDDFADGGLVDWWAGQAFVNYLNTINYGGSSHWALPSSNAVYGYDNGSQLGELFYNELGGISGSYIPRGPFSNVQQTYAYWSGTEHASIPDISWFFYTYNGEQNYGYKNDQFYAWAVSPGNVASVPEPNIIWLFATGLLGFLGLKRRSNIGCGSFG</sequence>
<keyword evidence="1" id="KW-0732">Signal</keyword>
<keyword evidence="5" id="KW-1185">Reference proteome</keyword>
<reference evidence="4" key="1">
    <citation type="submission" date="2021-04" db="EMBL/GenBank/DDBJ databases">
        <title>Draft genome sequence data of methanotrophic Methylovulum sp. strain S1L and Methylomonas sp. strain S2AM isolated from boreal lake water columns.</title>
        <authorList>
            <person name="Rissanen A.J."/>
            <person name="Mangayil R."/>
            <person name="Svenning M.M."/>
            <person name="Khanongnuch R."/>
        </authorList>
    </citation>
    <scope>NUCLEOTIDE SEQUENCE</scope>
    <source>
        <strain evidence="4">S2AM</strain>
    </source>
</reference>
<dbReference type="KEGG" id="mpad:KEF85_09565"/>
<feature type="chain" id="PRO_5037698880" evidence="1">
    <location>
        <begin position="24"/>
        <end position="249"/>
    </location>
</feature>
<protein>
    <submittedName>
        <fullName evidence="4">DUF1566 domain-containing protein</fullName>
    </submittedName>
</protein>
<dbReference type="AlphaFoldDB" id="A0A975MLK2"/>
<feature type="domain" description="Lcl C-terminal" evidence="3">
    <location>
        <begin position="99"/>
        <end position="210"/>
    </location>
</feature>
<gene>
    <name evidence="4" type="ORF">KEF85_09565</name>
</gene>
<dbReference type="InterPro" id="IPR013424">
    <property type="entry name" value="Ice-binding_C"/>
</dbReference>
<accession>A0A975MLK2</accession>
<organism evidence="4 5">
    <name type="scientific">Methylomonas paludis</name>
    <dbReference type="NCBI Taxonomy" id="1173101"/>
    <lineage>
        <taxon>Bacteria</taxon>
        <taxon>Pseudomonadati</taxon>
        <taxon>Pseudomonadota</taxon>
        <taxon>Gammaproteobacteria</taxon>
        <taxon>Methylococcales</taxon>
        <taxon>Methylococcaceae</taxon>
        <taxon>Methylomonas</taxon>
    </lineage>
</organism>
<dbReference type="Pfam" id="PF07589">
    <property type="entry name" value="PEP-CTERM"/>
    <property type="match status" value="1"/>
</dbReference>
<dbReference type="EMBL" id="CP073754">
    <property type="protein sequence ID" value="QWF69624.1"/>
    <property type="molecule type" value="Genomic_DNA"/>
</dbReference>
<feature type="domain" description="Ice-binding protein C-terminal" evidence="2">
    <location>
        <begin position="217"/>
        <end position="240"/>
    </location>
</feature>
<dbReference type="RefSeq" id="WP_215579917.1">
    <property type="nucleotide sequence ID" value="NZ_CP073754.1"/>
</dbReference>